<evidence type="ECO:0000256" key="12">
    <source>
        <dbReference type="SAM" id="MobiDB-lite"/>
    </source>
</evidence>
<dbReference type="Gene3D" id="1.10.246.130">
    <property type="match status" value="1"/>
</dbReference>
<evidence type="ECO:0000313" key="13">
    <source>
        <dbReference type="EMBL" id="BCI66913.1"/>
    </source>
</evidence>
<dbReference type="InterPro" id="IPR029055">
    <property type="entry name" value="Ntn_hydrolases_N"/>
</dbReference>
<comment type="subunit">
    <text evidence="11">This enzyme consists of two polypeptide chains, which are synthesized in precursor form from a single polypeptide.</text>
</comment>
<feature type="binding site" evidence="10">
    <location>
        <position position="487"/>
    </location>
    <ligand>
        <name>L-glutamate</name>
        <dbReference type="ChEBI" id="CHEBI:29985"/>
    </ligand>
</feature>
<dbReference type="Gene3D" id="3.60.20.40">
    <property type="match status" value="1"/>
</dbReference>
<comment type="similarity">
    <text evidence="3 11">Belongs to the gamma-glutamyltransferase family.</text>
</comment>
<dbReference type="InterPro" id="IPR000101">
    <property type="entry name" value="GGT_peptidase"/>
</dbReference>
<dbReference type="InterPro" id="IPR051792">
    <property type="entry name" value="GGT_bact"/>
</dbReference>
<organism evidence="13 14">
    <name type="scientific">Acetobacter aceti</name>
    <dbReference type="NCBI Taxonomy" id="435"/>
    <lineage>
        <taxon>Bacteria</taxon>
        <taxon>Pseudomonadati</taxon>
        <taxon>Pseudomonadota</taxon>
        <taxon>Alphaproteobacteria</taxon>
        <taxon>Acetobacterales</taxon>
        <taxon>Acetobacteraceae</taxon>
        <taxon>Acetobacter</taxon>
        <taxon>Acetobacter subgen. Acetobacter</taxon>
    </lineage>
</organism>
<gene>
    <name evidence="13" type="primary">ggt_2</name>
    <name evidence="13" type="ORF">AAJCM20276_15370</name>
</gene>
<comment type="pathway">
    <text evidence="11">Sulfur metabolism; glutathione metabolism.</text>
</comment>
<evidence type="ECO:0000256" key="9">
    <source>
        <dbReference type="PIRSR" id="PIRSR600101-1"/>
    </source>
</evidence>
<feature type="binding site" evidence="10">
    <location>
        <begin position="516"/>
        <end position="517"/>
    </location>
    <ligand>
        <name>L-glutamate</name>
        <dbReference type="ChEBI" id="CHEBI:29985"/>
    </ligand>
</feature>
<feature type="active site" description="Nucleophile" evidence="9">
    <location>
        <position position="445"/>
    </location>
</feature>
<dbReference type="PRINTS" id="PR01210">
    <property type="entry name" value="GGTRANSPTASE"/>
</dbReference>
<dbReference type="EC" id="3.4.19.13" evidence="11"/>
<dbReference type="GO" id="GO:0006750">
    <property type="term" value="P:glutathione biosynthetic process"/>
    <property type="evidence" value="ECO:0007669"/>
    <property type="project" value="UniProtKB-KW"/>
</dbReference>
<comment type="catalytic activity">
    <reaction evidence="2 11">
        <text>glutathione + H2O = L-cysteinylglycine + L-glutamate</text>
        <dbReference type="Rhea" id="RHEA:28807"/>
        <dbReference type="ChEBI" id="CHEBI:15377"/>
        <dbReference type="ChEBI" id="CHEBI:29985"/>
        <dbReference type="ChEBI" id="CHEBI:57925"/>
        <dbReference type="ChEBI" id="CHEBI:61694"/>
        <dbReference type="EC" id="3.4.19.13"/>
    </reaction>
</comment>
<evidence type="ECO:0000256" key="6">
    <source>
        <dbReference type="ARBA" id="ARBA00023145"/>
    </source>
</evidence>
<dbReference type="GO" id="GO:0036374">
    <property type="term" value="F:glutathione hydrolase activity"/>
    <property type="evidence" value="ECO:0007669"/>
    <property type="project" value="UniProtKB-UniRule"/>
</dbReference>
<proteinExistence type="inferred from homology"/>
<dbReference type="Pfam" id="PF01019">
    <property type="entry name" value="G_glu_transpept"/>
    <property type="match status" value="1"/>
</dbReference>
<protein>
    <recommendedName>
        <fullName evidence="11">Glutathione hydrolase proenzyme</fullName>
        <ecNumber evidence="11">2.3.2.2</ecNumber>
        <ecNumber evidence="11">3.4.19.13</ecNumber>
    </recommendedName>
    <component>
        <recommendedName>
            <fullName evidence="11">Glutathione hydrolase large chain</fullName>
        </recommendedName>
    </component>
    <component>
        <recommendedName>
            <fullName evidence="11">Glutathione hydrolase small chain</fullName>
        </recommendedName>
    </component>
</protein>
<feature type="binding site" evidence="10">
    <location>
        <position position="157"/>
    </location>
    <ligand>
        <name>L-glutamate</name>
        <dbReference type="ChEBI" id="CHEBI:29985"/>
    </ligand>
</feature>
<accession>A0A6S6PHW8</accession>
<keyword evidence="6 11" id="KW-0865">Zymogen</keyword>
<keyword evidence="7 11" id="KW-0012">Acyltransferase</keyword>
<evidence type="ECO:0000313" key="14">
    <source>
        <dbReference type="Proteomes" id="UP000515220"/>
    </source>
</evidence>
<sequence>MPQATFESLLTSPHFSLKQDRAVLPSVVVRILSRKKYVQPFAFTTGLIACLSFSTNGWAQTSTLPAGVPDPLAYTASVQSPASDKPVLGRHGMVVSAQHLASEVGAKILTQGGNAADAAVAVGYALAVVYPAAGNIGGGGFMVLKPRQGEAVFIDFREKAPLASTPNMFQDANGQVIPGLSTAGWKAVAVPGTVAGLEYVRQRWGHLSRAKLIEPAIRLAREGFVLEEGDVALLRPFEKEFRADPVVSRIFLRPDGQSFRPGDRLVQTDLANSLSEISRHGEDVFYKGSIAHRVVDASKRNGGILQMADFSRYKPRVMPPLTCSYRGYHIDTAPPPSGGGIALCEMLTILSGYDLATEGLHSTPALRQQIEAMRHAYSDRRDLGDPAFVANPVDHLLDPAYAVQIRGGLPQSGAVKSETLTAGSPVPANSAVPSSPSVDREKHETTQFSVMDSSGLAVSTTYTLNGWFGARVIAPGTGFFLNDEMDDFSAKPGSPNMFGIVGSQANAIQPGKTPLSSMTPTIVSKDGKTVMVIGSPGGSRIPTIVLSVITGVIDYHLNIQQAIDLPRFHEQWEPSTIEVEKGAVDTAVAKALNEQGYVFRDHAAWGMPEGIVTGALAANRNEQTLLSGGTDHRHPGGAAVGE</sequence>
<dbReference type="UniPathway" id="UPA00204"/>
<comment type="catalytic activity">
    <reaction evidence="1 11">
        <text>an S-substituted glutathione + H2O = an S-substituted L-cysteinylglycine + L-glutamate</text>
        <dbReference type="Rhea" id="RHEA:59468"/>
        <dbReference type="ChEBI" id="CHEBI:15377"/>
        <dbReference type="ChEBI" id="CHEBI:29985"/>
        <dbReference type="ChEBI" id="CHEBI:90779"/>
        <dbReference type="ChEBI" id="CHEBI:143103"/>
        <dbReference type="EC" id="3.4.19.13"/>
    </reaction>
</comment>
<evidence type="ECO:0000256" key="11">
    <source>
        <dbReference type="RuleBase" id="RU368036"/>
    </source>
</evidence>
<feature type="binding site" evidence="10">
    <location>
        <begin position="463"/>
        <end position="465"/>
    </location>
    <ligand>
        <name>L-glutamate</name>
        <dbReference type="ChEBI" id="CHEBI:29985"/>
    </ligand>
</feature>
<keyword evidence="11" id="KW-0317">Glutathione biosynthesis</keyword>
<keyword evidence="5 11" id="KW-0378">Hydrolase</keyword>
<evidence type="ECO:0000256" key="5">
    <source>
        <dbReference type="ARBA" id="ARBA00022801"/>
    </source>
</evidence>
<feature type="compositionally biased region" description="Low complexity" evidence="12">
    <location>
        <begin position="422"/>
        <end position="437"/>
    </location>
</feature>
<evidence type="ECO:0000256" key="1">
    <source>
        <dbReference type="ARBA" id="ARBA00001049"/>
    </source>
</evidence>
<comment type="catalytic activity">
    <reaction evidence="8 11">
        <text>an N-terminal (5-L-glutamyl)-[peptide] + an alpha-amino acid = 5-L-glutamyl amino acid + an N-terminal L-alpha-aminoacyl-[peptide]</text>
        <dbReference type="Rhea" id="RHEA:23904"/>
        <dbReference type="Rhea" id="RHEA-COMP:9780"/>
        <dbReference type="Rhea" id="RHEA-COMP:9795"/>
        <dbReference type="ChEBI" id="CHEBI:77644"/>
        <dbReference type="ChEBI" id="CHEBI:78597"/>
        <dbReference type="ChEBI" id="CHEBI:78599"/>
        <dbReference type="ChEBI" id="CHEBI:78608"/>
        <dbReference type="EC" id="2.3.2.2"/>
    </reaction>
</comment>
<dbReference type="EC" id="2.3.2.2" evidence="11"/>
<evidence type="ECO:0000256" key="3">
    <source>
        <dbReference type="ARBA" id="ARBA00009381"/>
    </source>
</evidence>
<dbReference type="SUPFAM" id="SSF56235">
    <property type="entry name" value="N-terminal nucleophile aminohydrolases (Ntn hydrolases)"/>
    <property type="match status" value="1"/>
</dbReference>
<dbReference type="NCBIfam" id="TIGR00066">
    <property type="entry name" value="g_glut_trans"/>
    <property type="match status" value="1"/>
</dbReference>
<name>A0A6S6PHW8_ACEAC</name>
<feature type="region of interest" description="Disordered" evidence="12">
    <location>
        <begin position="419"/>
        <end position="442"/>
    </location>
</feature>
<reference evidence="13 14" key="1">
    <citation type="submission" date="2020-07" db="EMBL/GenBank/DDBJ databases">
        <title>Complete Genome Sequence of an acetic acid bacterium, Acetobacter aceti JCM20276.</title>
        <authorList>
            <person name="Hirose Y."/>
            <person name="Mihara H."/>
        </authorList>
    </citation>
    <scope>NUCLEOTIDE SEQUENCE [LARGE SCALE GENOMIC DNA]</scope>
    <source>
        <strain evidence="13 14">JCM20276</strain>
    </source>
</reference>
<feature type="binding site" evidence="10">
    <location>
        <position position="538"/>
    </location>
    <ligand>
        <name>L-glutamate</name>
        <dbReference type="ChEBI" id="CHEBI:29985"/>
    </ligand>
</feature>
<dbReference type="InterPro" id="IPR043137">
    <property type="entry name" value="GGT_ssub_C"/>
</dbReference>
<evidence type="ECO:0000256" key="4">
    <source>
        <dbReference type="ARBA" id="ARBA00022679"/>
    </source>
</evidence>
<dbReference type="PANTHER" id="PTHR43199:SF1">
    <property type="entry name" value="GLUTATHIONE HYDROLASE PROENZYME"/>
    <property type="match status" value="1"/>
</dbReference>
<dbReference type="AlphaFoldDB" id="A0A6S6PHW8"/>
<evidence type="ECO:0000256" key="10">
    <source>
        <dbReference type="PIRSR" id="PIRSR600101-2"/>
    </source>
</evidence>
<dbReference type="Proteomes" id="UP000515220">
    <property type="component" value="Chromosome"/>
</dbReference>
<evidence type="ECO:0000256" key="2">
    <source>
        <dbReference type="ARBA" id="ARBA00001089"/>
    </source>
</evidence>
<dbReference type="InterPro" id="IPR043138">
    <property type="entry name" value="GGT_lsub"/>
</dbReference>
<evidence type="ECO:0000256" key="8">
    <source>
        <dbReference type="ARBA" id="ARBA00047417"/>
    </source>
</evidence>
<dbReference type="GO" id="GO:0103068">
    <property type="term" value="F:leukotriene C4 gamma-glutamyl transferase activity"/>
    <property type="evidence" value="ECO:0007669"/>
    <property type="project" value="UniProtKB-EC"/>
</dbReference>
<dbReference type="GO" id="GO:0006751">
    <property type="term" value="P:glutathione catabolic process"/>
    <property type="evidence" value="ECO:0007669"/>
    <property type="project" value="UniProtKB-UniRule"/>
</dbReference>
<dbReference type="PANTHER" id="PTHR43199">
    <property type="entry name" value="GLUTATHIONE HYDROLASE"/>
    <property type="match status" value="1"/>
</dbReference>
<comment type="PTM">
    <text evidence="11">Cleaved by autocatalysis into a large and a small subunit.</text>
</comment>
<evidence type="ECO:0000256" key="7">
    <source>
        <dbReference type="ARBA" id="ARBA00023315"/>
    </source>
</evidence>
<dbReference type="EMBL" id="AP023326">
    <property type="protein sequence ID" value="BCI66913.1"/>
    <property type="molecule type" value="Genomic_DNA"/>
</dbReference>
<keyword evidence="4 11" id="KW-0808">Transferase</keyword>